<evidence type="ECO:0008006" key="8">
    <source>
        <dbReference type="Google" id="ProtNLM"/>
    </source>
</evidence>
<dbReference type="InterPro" id="IPR002058">
    <property type="entry name" value="PAP_assoc"/>
</dbReference>
<evidence type="ECO:0000259" key="5">
    <source>
        <dbReference type="Pfam" id="PF22600"/>
    </source>
</evidence>
<dbReference type="Proteomes" id="UP000785679">
    <property type="component" value="Unassembled WGS sequence"/>
</dbReference>
<dbReference type="OrthoDB" id="285216at2759"/>
<dbReference type="Gene3D" id="1.10.1410.10">
    <property type="match status" value="1"/>
</dbReference>
<comment type="caution">
    <text evidence="6">The sequence shown here is derived from an EMBL/GenBank/DDBJ whole genome shotgun (WGS) entry which is preliminary data.</text>
</comment>
<dbReference type="Pfam" id="PF22600">
    <property type="entry name" value="MTPAP-like_central"/>
    <property type="match status" value="1"/>
</dbReference>
<evidence type="ECO:0000256" key="1">
    <source>
        <dbReference type="ARBA" id="ARBA00022723"/>
    </source>
</evidence>
<feature type="compositionally biased region" description="Basic and acidic residues" evidence="3">
    <location>
        <begin position="779"/>
        <end position="796"/>
    </location>
</feature>
<organism evidence="6 7">
    <name type="scientific">Halteria grandinella</name>
    <dbReference type="NCBI Taxonomy" id="5974"/>
    <lineage>
        <taxon>Eukaryota</taxon>
        <taxon>Sar</taxon>
        <taxon>Alveolata</taxon>
        <taxon>Ciliophora</taxon>
        <taxon>Intramacronucleata</taxon>
        <taxon>Spirotrichea</taxon>
        <taxon>Stichotrichia</taxon>
        <taxon>Sporadotrichida</taxon>
        <taxon>Halteriidae</taxon>
        <taxon>Halteria</taxon>
    </lineage>
</organism>
<feature type="domain" description="Poly(A) RNA polymerase mitochondrial-like central palm" evidence="5">
    <location>
        <begin position="261"/>
        <end position="370"/>
    </location>
</feature>
<dbReference type="PANTHER" id="PTHR23092:SF15">
    <property type="entry name" value="INACTIVE NON-CANONICAL POLY(A) RNA POLYMERASE PROTEIN TRF4-2-RELATED"/>
    <property type="match status" value="1"/>
</dbReference>
<dbReference type="GO" id="GO:0031123">
    <property type="term" value="P:RNA 3'-end processing"/>
    <property type="evidence" value="ECO:0007669"/>
    <property type="project" value="TreeGrafter"/>
</dbReference>
<feature type="region of interest" description="Disordered" evidence="3">
    <location>
        <begin position="756"/>
        <end position="819"/>
    </location>
</feature>
<feature type="region of interest" description="Disordered" evidence="3">
    <location>
        <begin position="675"/>
        <end position="695"/>
    </location>
</feature>
<keyword evidence="1" id="KW-0479">Metal-binding</keyword>
<dbReference type="InterPro" id="IPR043519">
    <property type="entry name" value="NT_sf"/>
</dbReference>
<dbReference type="Gene3D" id="3.30.460.10">
    <property type="entry name" value="Beta Polymerase, domain 2"/>
    <property type="match status" value="1"/>
</dbReference>
<dbReference type="InterPro" id="IPR045862">
    <property type="entry name" value="Trf4-like"/>
</dbReference>
<feature type="region of interest" description="Disordered" evidence="3">
    <location>
        <begin position="1"/>
        <end position="42"/>
    </location>
</feature>
<evidence type="ECO:0000256" key="2">
    <source>
        <dbReference type="ARBA" id="ARBA00022842"/>
    </source>
</evidence>
<evidence type="ECO:0000313" key="6">
    <source>
        <dbReference type="EMBL" id="TNV87996.1"/>
    </source>
</evidence>
<dbReference type="GO" id="GO:0003729">
    <property type="term" value="F:mRNA binding"/>
    <property type="evidence" value="ECO:0007669"/>
    <property type="project" value="TreeGrafter"/>
</dbReference>
<evidence type="ECO:0000313" key="7">
    <source>
        <dbReference type="Proteomes" id="UP000785679"/>
    </source>
</evidence>
<keyword evidence="2" id="KW-0460">Magnesium</keyword>
<dbReference type="GO" id="GO:0005730">
    <property type="term" value="C:nucleolus"/>
    <property type="evidence" value="ECO:0007669"/>
    <property type="project" value="TreeGrafter"/>
</dbReference>
<feature type="domain" description="PAP-associated" evidence="4">
    <location>
        <begin position="537"/>
        <end position="588"/>
    </location>
</feature>
<dbReference type="GO" id="GO:1990817">
    <property type="term" value="F:poly(A) RNA polymerase activity"/>
    <property type="evidence" value="ECO:0007669"/>
    <property type="project" value="InterPro"/>
</dbReference>
<dbReference type="GO" id="GO:0031499">
    <property type="term" value="C:TRAMP complex"/>
    <property type="evidence" value="ECO:0007669"/>
    <property type="project" value="TreeGrafter"/>
</dbReference>
<dbReference type="Pfam" id="PF03828">
    <property type="entry name" value="PAP_assoc"/>
    <property type="match status" value="1"/>
</dbReference>
<dbReference type="GO" id="GO:0046872">
    <property type="term" value="F:metal ion binding"/>
    <property type="evidence" value="ECO:0007669"/>
    <property type="project" value="UniProtKB-KW"/>
</dbReference>
<proteinExistence type="predicted"/>
<feature type="compositionally biased region" description="Polar residues" evidence="3">
    <location>
        <begin position="797"/>
        <end position="808"/>
    </location>
</feature>
<dbReference type="GO" id="GO:0043634">
    <property type="term" value="P:polyadenylation-dependent ncRNA catabolic process"/>
    <property type="evidence" value="ECO:0007669"/>
    <property type="project" value="TreeGrafter"/>
</dbReference>
<sequence>MQKQFNGGRNQNSNNSRQQWNGGPSSARNLNTSSSSNHSSNVYLQPMNISQSMQEQQQQLMSNFIANNTNQENSSIYLQDQSMFNNQQTYGDIMNQRHQGQQEQVFPYVEKTQSYNPGYLPLGSPLPCFSPQQPFGYLNTQHQHLGMQLQQEISPQPSQPNPYGYQRANSMIPPSAYGQLPMQGIAGSMMQGQQYDQSQDLIFQIFNSIKSNHSMSPIPQAMSPPLMMTDYQISQQPVDLGRSTYHTLITPEQHFYDKLDQDINSFCSSVADSLSQLKPERDYVIHRIQEIANRVFAGEHPKLELFGSLVTGLALESSDMDLAVTGLRIDDRYQMITDLKNLATSLEEWKVLESLKAIETASIPVIKMKVDLKLLRDSEMSEREPGDFLKRPIPEDQRFLSVDITFDDTSIQPYSQPFSSSPLMSPTDLTSMFETKTHLGLQSCALVQRYITEYKHLKEVAILMKKFLALHNFNSPYYGGLSSYSTVIIIVAYMNYFGLKSATNNNNAMVVNQFGMYYTPHGYHANQQAIDELSPSRLLMGFLDFYANFFNPASMGISVVDDGSFFQVHNLMSDSANFMILDPLNLANNTTKNSYLTRNILQMFQASFNNLKSLMYKLYNPIMTSITPQSSTISPLPPSQSSYEEHKHTASNSVQVFEAGDSCSKTEDAAELMRQDEGDAKSKMVSGESSLKDQKHKAVEAGSKDLSQCSKCPHEPGRDQVLTTSCNDSALDQREVQVSMDNCEVSGVKVVSQGKGAGIVSPKSDQKEKESVDLQGQEMKAHATDTSSFKDTKNAEPSHNQQAHSDTQSSHDSRAGSSSPVPKVSLLDIFFSKDGLISDQLVAQLLSSHNYVSAPVQMAPYLFQESYQREDGGADCNNSAMYAENFTSPKAGGRQMGENAIEQTTSTPGEKQISVTMIDKTHNQNCKHCGHTDQSDAKVAQCCHFD</sequence>
<dbReference type="AlphaFoldDB" id="A0A8J8TB44"/>
<dbReference type="SUPFAM" id="SSF81301">
    <property type="entry name" value="Nucleotidyltransferase"/>
    <property type="match status" value="1"/>
</dbReference>
<evidence type="ECO:0000259" key="4">
    <source>
        <dbReference type="Pfam" id="PF03828"/>
    </source>
</evidence>
<dbReference type="InterPro" id="IPR054708">
    <property type="entry name" value="MTPAP-like_central"/>
</dbReference>
<feature type="compositionally biased region" description="Low complexity" evidence="3">
    <location>
        <begin position="629"/>
        <end position="642"/>
    </location>
</feature>
<dbReference type="CDD" id="cd05402">
    <property type="entry name" value="NT_PAP_TUTase"/>
    <property type="match status" value="1"/>
</dbReference>
<dbReference type="SUPFAM" id="SSF81631">
    <property type="entry name" value="PAP/OAS1 substrate-binding domain"/>
    <property type="match status" value="1"/>
</dbReference>
<feature type="region of interest" description="Disordered" evidence="3">
    <location>
        <begin position="629"/>
        <end position="651"/>
    </location>
</feature>
<gene>
    <name evidence="6" type="ORF">FGO68_gene14058</name>
</gene>
<protein>
    <recommendedName>
        <fullName evidence="8">Polymerase nucleotidyl transferase domain-containing protein</fullName>
    </recommendedName>
</protein>
<reference evidence="6" key="1">
    <citation type="submission" date="2019-06" db="EMBL/GenBank/DDBJ databases">
        <authorList>
            <person name="Zheng W."/>
        </authorList>
    </citation>
    <scope>NUCLEOTIDE SEQUENCE</scope>
    <source>
        <strain evidence="6">QDHG01</strain>
    </source>
</reference>
<evidence type="ECO:0000256" key="3">
    <source>
        <dbReference type="SAM" id="MobiDB-lite"/>
    </source>
</evidence>
<keyword evidence="7" id="KW-1185">Reference proteome</keyword>
<accession>A0A8J8TB44</accession>
<feature type="compositionally biased region" description="Low complexity" evidence="3">
    <location>
        <begin position="1"/>
        <end position="41"/>
    </location>
</feature>
<dbReference type="EMBL" id="RRYP01000104">
    <property type="protein sequence ID" value="TNV87996.1"/>
    <property type="molecule type" value="Genomic_DNA"/>
</dbReference>
<dbReference type="PANTHER" id="PTHR23092">
    <property type="entry name" value="POLY(A) RNA POLYMERASE"/>
    <property type="match status" value="1"/>
</dbReference>
<name>A0A8J8TB44_HALGN</name>